<evidence type="ECO:0000313" key="6">
    <source>
        <dbReference type="Proteomes" id="UP000091926"/>
    </source>
</evidence>
<feature type="domain" description="Aldehyde dehydrogenase" evidence="4">
    <location>
        <begin position="2"/>
        <end position="450"/>
    </location>
</feature>
<dbReference type="STRING" id="463014.BAU07_02555"/>
<dbReference type="RefSeq" id="WP_066653712.1">
    <property type="nucleotide sequence ID" value="NZ_CBCSCL010000026.1"/>
</dbReference>
<evidence type="ECO:0000256" key="1">
    <source>
        <dbReference type="ARBA" id="ARBA00009986"/>
    </source>
</evidence>
<dbReference type="InterPro" id="IPR016162">
    <property type="entry name" value="Ald_DH_N"/>
</dbReference>
<dbReference type="KEGG" id="bfz:BAU07_02555"/>
<dbReference type="InterPro" id="IPR016161">
    <property type="entry name" value="Ald_DH/histidinol_DH"/>
</dbReference>
<dbReference type="GO" id="GO:0004777">
    <property type="term" value="F:succinate-semialdehyde dehydrogenase (NAD+) activity"/>
    <property type="evidence" value="ECO:0007669"/>
    <property type="project" value="TreeGrafter"/>
</dbReference>
<dbReference type="EMBL" id="CP016172">
    <property type="protein sequence ID" value="ANN76147.1"/>
    <property type="molecule type" value="Genomic_DNA"/>
</dbReference>
<keyword evidence="3" id="KW-0560">Oxidoreductase</keyword>
<keyword evidence="6" id="KW-1185">Reference proteome</keyword>
<dbReference type="FunFam" id="3.40.605.10:FF:000012">
    <property type="entry name" value="NAD-dependent succinate-semialdehyde dehydrogenase"/>
    <property type="match status" value="1"/>
</dbReference>
<evidence type="ECO:0000256" key="3">
    <source>
        <dbReference type="ARBA" id="ARBA00023002"/>
    </source>
</evidence>
<dbReference type="InterPro" id="IPR015590">
    <property type="entry name" value="Aldehyde_DH_dom"/>
</dbReference>
<evidence type="ECO:0000259" key="4">
    <source>
        <dbReference type="Pfam" id="PF00171"/>
    </source>
</evidence>
<organism evidence="5 6">
    <name type="scientific">Bordetella flabilis</name>
    <dbReference type="NCBI Taxonomy" id="463014"/>
    <lineage>
        <taxon>Bacteria</taxon>
        <taxon>Pseudomonadati</taxon>
        <taxon>Pseudomonadota</taxon>
        <taxon>Betaproteobacteria</taxon>
        <taxon>Burkholderiales</taxon>
        <taxon>Alcaligenaceae</taxon>
        <taxon>Bordetella</taxon>
    </lineage>
</organism>
<keyword evidence="2" id="KW-0521">NADP</keyword>
<gene>
    <name evidence="5" type="ORF">BAU07_02555</name>
</gene>
<evidence type="ECO:0000256" key="2">
    <source>
        <dbReference type="ARBA" id="ARBA00022857"/>
    </source>
</evidence>
<dbReference type="InterPro" id="IPR044148">
    <property type="entry name" value="ALDH_GabD1-like"/>
</dbReference>
<dbReference type="InterPro" id="IPR047110">
    <property type="entry name" value="GABD/Sad-like"/>
</dbReference>
<name>A0A193G832_9BORD</name>
<dbReference type="Pfam" id="PF00171">
    <property type="entry name" value="Aldedh"/>
    <property type="match status" value="1"/>
</dbReference>
<dbReference type="GO" id="GO:0004030">
    <property type="term" value="F:aldehyde dehydrogenase [NAD(P)+] activity"/>
    <property type="evidence" value="ECO:0007669"/>
    <property type="project" value="InterPro"/>
</dbReference>
<dbReference type="Proteomes" id="UP000091926">
    <property type="component" value="Chromosome"/>
</dbReference>
<dbReference type="SUPFAM" id="SSF53720">
    <property type="entry name" value="ALDH-like"/>
    <property type="match status" value="1"/>
</dbReference>
<proteinExistence type="inferred from homology"/>
<dbReference type="OrthoDB" id="6187633at2"/>
<comment type="similarity">
    <text evidence="1">Belongs to the aldehyde dehydrogenase family.</text>
</comment>
<dbReference type="CDD" id="cd07100">
    <property type="entry name" value="ALDH_SSADH1_GabD1"/>
    <property type="match status" value="1"/>
</dbReference>
<dbReference type="Gene3D" id="3.40.309.10">
    <property type="entry name" value="Aldehyde Dehydrogenase, Chain A, domain 2"/>
    <property type="match status" value="1"/>
</dbReference>
<dbReference type="Gene3D" id="3.40.605.10">
    <property type="entry name" value="Aldehyde Dehydrogenase, Chain A, domain 1"/>
    <property type="match status" value="1"/>
</dbReference>
<evidence type="ECO:0000313" key="5">
    <source>
        <dbReference type="EMBL" id="ANN76147.1"/>
    </source>
</evidence>
<dbReference type="AlphaFoldDB" id="A0A193G832"/>
<dbReference type="InterPro" id="IPR016163">
    <property type="entry name" value="Ald_DH_C"/>
</dbReference>
<dbReference type="PANTHER" id="PTHR43217:SF1">
    <property type="entry name" value="SUCCINATE SEMIALDEHYDE DEHYDROGENASE [NAD(P)+] SAD"/>
    <property type="match status" value="1"/>
</dbReference>
<dbReference type="PANTHER" id="PTHR43217">
    <property type="entry name" value="SUCCINATE SEMIALDEHYDE DEHYDROGENASE [NAD(P)+] SAD"/>
    <property type="match status" value="1"/>
</dbReference>
<sequence>MIHSINPFDETRLATFDEHDDAAIDATLTRARAAQRDWRRTTLAQRQDVLRRLAGALRADKAEYAALITAEMGKPITEAIAEVEKCAINCDFYANEAERLLAPEVVASNATHSKVVFDPLGTVLAVMPWNYPFWQVMRFAAPAILAGNTAVLKHANNVPQCALALAKVFDRADAPQGLFATLLVNSSRVERLIADDRIAAVTFTGSTPVGRTIASQAGAALKKQVLELGGSDPFVVLADADIDLAARTAVKARFHNAGQSCISAKRFIVEAPVADAFVEAFLAHTRALNVGDPRDASVDVGPMARDNLRVDLDKQVRDSVAAGARLLAGGAPRTGKGYFYAPTVLDHVTPDMPAGRDETFGPAAAIIRCKDADEAIRIANDTVFGLGAALWTGDLTRADAYARELEAGAVFINGTVASDPRLPFGGVKQSGYGRELGSYGLKEFTNIKSVWTGPARQA</sequence>
<accession>A0A193G832</accession>
<reference evidence="5 6" key="1">
    <citation type="submission" date="2016-06" db="EMBL/GenBank/DDBJ databases">
        <title>Complete genome sequences of Bordetella bronchialis and Bordetella flabilis.</title>
        <authorList>
            <person name="LiPuma J.J."/>
            <person name="Spilker T."/>
        </authorList>
    </citation>
    <scope>NUCLEOTIDE SEQUENCE [LARGE SCALE GENOMIC DNA]</scope>
    <source>
        <strain evidence="5 6">AU10664</strain>
    </source>
</reference>
<dbReference type="FunFam" id="3.40.309.10:FF:000010">
    <property type="entry name" value="Gamma-aminobutyraldehyde dehydrogenase"/>
    <property type="match status" value="1"/>
</dbReference>
<protein>
    <submittedName>
        <fullName evidence="5">NADP-dependent succinic semialdehyde dehydrogenase</fullName>
    </submittedName>
</protein>